<organism evidence="1 2">
    <name type="scientific">Ambrosia artemisiifolia</name>
    <name type="common">Common ragweed</name>
    <dbReference type="NCBI Taxonomy" id="4212"/>
    <lineage>
        <taxon>Eukaryota</taxon>
        <taxon>Viridiplantae</taxon>
        <taxon>Streptophyta</taxon>
        <taxon>Embryophyta</taxon>
        <taxon>Tracheophyta</taxon>
        <taxon>Spermatophyta</taxon>
        <taxon>Magnoliopsida</taxon>
        <taxon>eudicotyledons</taxon>
        <taxon>Gunneridae</taxon>
        <taxon>Pentapetalae</taxon>
        <taxon>asterids</taxon>
        <taxon>campanulids</taxon>
        <taxon>Asterales</taxon>
        <taxon>Asteraceae</taxon>
        <taxon>Asteroideae</taxon>
        <taxon>Heliantheae alliance</taxon>
        <taxon>Heliantheae</taxon>
        <taxon>Ambrosia</taxon>
    </lineage>
</organism>
<dbReference type="EMBL" id="JAMZMK010000366">
    <property type="protein sequence ID" value="KAI7756486.1"/>
    <property type="molecule type" value="Genomic_DNA"/>
</dbReference>
<accession>A0AAD5DD17</accession>
<name>A0AAD5DD17_AMBAR</name>
<dbReference type="AlphaFoldDB" id="A0AAD5DD17"/>
<keyword evidence="2" id="KW-1185">Reference proteome</keyword>
<gene>
    <name evidence="1" type="ORF">M8C21_031048</name>
</gene>
<sequence length="154" mass="17699">MLTAYIDLLQGLRKESGHHIEPMALSGPRIYDNKLLLYTPQRFYFLEVLQILQQASLLTHAEPLTPHYLLVEDVVVLRWFISHLEQPLEVPESNSHKVMFGRDAYIVRKMGGRVDMESTNVSGIRNEFKREGAGPGNWAFERFVVTVRVAATFE</sequence>
<protein>
    <submittedName>
        <fullName evidence="1">Uncharacterized protein</fullName>
    </submittedName>
</protein>
<proteinExistence type="predicted"/>
<comment type="caution">
    <text evidence="1">The sequence shown here is derived from an EMBL/GenBank/DDBJ whole genome shotgun (WGS) entry which is preliminary data.</text>
</comment>
<evidence type="ECO:0000313" key="1">
    <source>
        <dbReference type="EMBL" id="KAI7756486.1"/>
    </source>
</evidence>
<dbReference type="Proteomes" id="UP001206925">
    <property type="component" value="Unassembled WGS sequence"/>
</dbReference>
<feature type="non-terminal residue" evidence="1">
    <location>
        <position position="154"/>
    </location>
</feature>
<reference evidence="1" key="1">
    <citation type="submission" date="2022-06" db="EMBL/GenBank/DDBJ databases">
        <title>Uncovering the hologenomic basis of an extraordinary plant invasion.</title>
        <authorList>
            <person name="Bieker V.C."/>
            <person name="Martin M.D."/>
            <person name="Gilbert T."/>
            <person name="Hodgins K."/>
            <person name="Battlay P."/>
            <person name="Petersen B."/>
            <person name="Wilson J."/>
        </authorList>
    </citation>
    <scope>NUCLEOTIDE SEQUENCE</scope>
    <source>
        <strain evidence="1">AA19_3_7</strain>
        <tissue evidence="1">Leaf</tissue>
    </source>
</reference>
<evidence type="ECO:0000313" key="2">
    <source>
        <dbReference type="Proteomes" id="UP001206925"/>
    </source>
</evidence>